<dbReference type="RefSeq" id="WP_091363782.1">
    <property type="nucleotide sequence ID" value="NZ_FMXA01000007.1"/>
</dbReference>
<keyword evidence="1" id="KW-0175">Coiled coil</keyword>
<keyword evidence="3" id="KW-1185">Reference proteome</keyword>
<protein>
    <submittedName>
        <fullName evidence="2">Uncharacterized protein</fullName>
    </submittedName>
</protein>
<evidence type="ECO:0000313" key="3">
    <source>
        <dbReference type="Proteomes" id="UP000199689"/>
    </source>
</evidence>
<dbReference type="EMBL" id="FMXA01000007">
    <property type="protein sequence ID" value="SDA45292.1"/>
    <property type="molecule type" value="Genomic_DNA"/>
</dbReference>
<dbReference type="Proteomes" id="UP000199689">
    <property type="component" value="Unassembled WGS sequence"/>
</dbReference>
<proteinExistence type="predicted"/>
<dbReference type="AlphaFoldDB" id="A0A1G5VHG2"/>
<name>A0A1G5VHG2_9FIRM</name>
<evidence type="ECO:0000313" key="2">
    <source>
        <dbReference type="EMBL" id="SDA45292.1"/>
    </source>
</evidence>
<reference evidence="2 3" key="1">
    <citation type="submission" date="2016-10" db="EMBL/GenBank/DDBJ databases">
        <authorList>
            <person name="de Groot N.N."/>
        </authorList>
    </citation>
    <scope>NUCLEOTIDE SEQUENCE [LARGE SCALE GENOMIC DNA]</scope>
    <source>
        <strain evidence="2 3">DSM 15230</strain>
    </source>
</reference>
<dbReference type="GeneID" id="87755671"/>
<gene>
    <name evidence="2" type="ORF">SAMN02910343_00635</name>
</gene>
<accession>A0A1G5VHG2</accession>
<feature type="coiled-coil region" evidence="1">
    <location>
        <begin position="43"/>
        <end position="70"/>
    </location>
</feature>
<sequence length="79" mass="9288">MKTNEVKKEPNTRALLRRKVSQGRVKMLLQISKELTDTARTAEGDLQEKYQKISEKLDRLIIEEAKFQEQTMQDVQQQP</sequence>
<organism evidence="2 3">
    <name type="scientific">Allisonella histaminiformans</name>
    <dbReference type="NCBI Taxonomy" id="209880"/>
    <lineage>
        <taxon>Bacteria</taxon>
        <taxon>Bacillati</taxon>
        <taxon>Bacillota</taxon>
        <taxon>Negativicutes</taxon>
        <taxon>Veillonellales</taxon>
        <taxon>Veillonellaceae</taxon>
        <taxon>Allisonella</taxon>
    </lineage>
</organism>
<evidence type="ECO:0000256" key="1">
    <source>
        <dbReference type="SAM" id="Coils"/>
    </source>
</evidence>